<evidence type="ECO:0000256" key="6">
    <source>
        <dbReference type="ARBA" id="ARBA00022989"/>
    </source>
</evidence>
<dbReference type="InterPro" id="IPR022646">
    <property type="entry name" value="SecD/SecF_CS"/>
</dbReference>
<dbReference type="GO" id="GO:0006605">
    <property type="term" value="P:protein targeting"/>
    <property type="evidence" value="ECO:0007669"/>
    <property type="project" value="UniProtKB-UniRule"/>
</dbReference>
<feature type="domain" description="Protein translocase subunit SecDF P1" evidence="11">
    <location>
        <begin position="77"/>
        <end position="133"/>
    </location>
</feature>
<dbReference type="AlphaFoldDB" id="A0A7V0Z3W6"/>
<evidence type="ECO:0000256" key="2">
    <source>
        <dbReference type="ARBA" id="ARBA00022448"/>
    </source>
</evidence>
<evidence type="ECO:0000256" key="1">
    <source>
        <dbReference type="ARBA" id="ARBA00004651"/>
    </source>
</evidence>
<evidence type="ECO:0000259" key="11">
    <source>
        <dbReference type="Pfam" id="PF21760"/>
    </source>
</evidence>
<dbReference type="EMBL" id="DSKY01000002">
    <property type="protein sequence ID" value="HDY58059.1"/>
    <property type="molecule type" value="Genomic_DNA"/>
</dbReference>
<evidence type="ECO:0000256" key="8">
    <source>
        <dbReference type="ARBA" id="ARBA00023136"/>
    </source>
</evidence>
<dbReference type="GO" id="GO:0005886">
    <property type="term" value="C:plasma membrane"/>
    <property type="evidence" value="ECO:0007669"/>
    <property type="project" value="UniProtKB-SubCell"/>
</dbReference>
<dbReference type="GO" id="GO:0043952">
    <property type="term" value="P:protein transport by the Sec complex"/>
    <property type="evidence" value="ECO:0007669"/>
    <property type="project" value="UniProtKB-UniRule"/>
</dbReference>
<comment type="subunit">
    <text evidence="9">Forms a complex with SecF. Part of the essential Sec protein translocation apparatus which comprises SecA, SecYEG and auxiliary proteins SecDF. Other proteins may also be involved.</text>
</comment>
<dbReference type="Gene3D" id="1.20.1640.10">
    <property type="entry name" value="Multidrug efflux transporter AcrB transmembrane domain"/>
    <property type="match status" value="1"/>
</dbReference>
<dbReference type="SUPFAM" id="SSF82866">
    <property type="entry name" value="Multidrug efflux transporter AcrB transmembrane domain"/>
    <property type="match status" value="1"/>
</dbReference>
<keyword evidence="6 9" id="KW-1133">Transmembrane helix</keyword>
<dbReference type="InterPro" id="IPR022813">
    <property type="entry name" value="SecD/SecF_arch_bac"/>
</dbReference>
<evidence type="ECO:0000259" key="12">
    <source>
        <dbReference type="Pfam" id="PF22599"/>
    </source>
</evidence>
<dbReference type="InterPro" id="IPR048631">
    <property type="entry name" value="SecD_1st"/>
</dbReference>
<comment type="similarity">
    <text evidence="9">Belongs to the SecD/SecF family. SecD subfamily.</text>
</comment>
<feature type="transmembrane region" description="Helical" evidence="9">
    <location>
        <begin position="342"/>
        <end position="361"/>
    </location>
</feature>
<keyword evidence="3 9" id="KW-1003">Cell membrane</keyword>
<evidence type="ECO:0000256" key="5">
    <source>
        <dbReference type="ARBA" id="ARBA00022927"/>
    </source>
</evidence>
<dbReference type="Pfam" id="PF02355">
    <property type="entry name" value="SecD_SecF_C"/>
    <property type="match status" value="1"/>
</dbReference>
<evidence type="ECO:0000313" key="13">
    <source>
        <dbReference type="EMBL" id="HDY58059.1"/>
    </source>
</evidence>
<dbReference type="InterPro" id="IPR048634">
    <property type="entry name" value="SecD_SecF_C"/>
</dbReference>
<dbReference type="Pfam" id="PF07549">
    <property type="entry name" value="Sec_GG"/>
    <property type="match status" value="1"/>
</dbReference>
<evidence type="ECO:0000259" key="10">
    <source>
        <dbReference type="Pfam" id="PF02355"/>
    </source>
</evidence>
<feature type="domain" description="Protein export membrane protein SecD/SecF C-terminal" evidence="10">
    <location>
        <begin position="323"/>
        <end position="492"/>
    </location>
</feature>
<gene>
    <name evidence="9 13" type="primary">secD</name>
    <name evidence="13" type="ORF">ENP86_00670</name>
</gene>
<reference evidence="13" key="1">
    <citation type="journal article" date="2020" name="mSystems">
        <title>Genome- and Community-Level Interaction Insights into Carbon Utilization and Element Cycling Functions of Hydrothermarchaeota in Hydrothermal Sediment.</title>
        <authorList>
            <person name="Zhou Z."/>
            <person name="Liu Y."/>
            <person name="Xu W."/>
            <person name="Pan J."/>
            <person name="Luo Z.H."/>
            <person name="Li M."/>
        </authorList>
    </citation>
    <scope>NUCLEOTIDE SEQUENCE [LARGE SCALE GENOMIC DNA]</scope>
    <source>
        <strain evidence="13">SpSt-258</strain>
    </source>
</reference>
<comment type="function">
    <text evidence="9">Part of the Sec protein translocase complex. Interacts with the SecYEG preprotein conducting channel. SecDF uses the proton motive force (PMF) to complete protein translocation after the ATP-dependent function of SecA.</text>
</comment>
<evidence type="ECO:0000256" key="4">
    <source>
        <dbReference type="ARBA" id="ARBA00022692"/>
    </source>
</evidence>
<evidence type="ECO:0000256" key="3">
    <source>
        <dbReference type="ARBA" id="ARBA00022475"/>
    </source>
</evidence>
<feature type="transmembrane region" description="Helical" evidence="9">
    <location>
        <begin position="5"/>
        <end position="23"/>
    </location>
</feature>
<keyword evidence="4 9" id="KW-0812">Transmembrane</keyword>
<keyword evidence="2 9" id="KW-0813">Transport</keyword>
<keyword evidence="8 9" id="KW-0472">Membrane</keyword>
<dbReference type="Gene3D" id="3.30.1360.200">
    <property type="match status" value="1"/>
</dbReference>
<keyword evidence="5 9" id="KW-0653">Protein transport</keyword>
<dbReference type="FunFam" id="1.20.1640.10:FF:000004">
    <property type="entry name" value="Protein translocase subunit SecD"/>
    <property type="match status" value="1"/>
</dbReference>
<dbReference type="GO" id="GO:0015450">
    <property type="term" value="F:protein-transporting ATPase activity"/>
    <property type="evidence" value="ECO:0007669"/>
    <property type="project" value="InterPro"/>
</dbReference>
<feature type="domain" description="SecDF P1 head subdomain" evidence="12">
    <location>
        <begin position="203"/>
        <end position="320"/>
    </location>
</feature>
<dbReference type="InterPro" id="IPR005791">
    <property type="entry name" value="SecD"/>
</dbReference>
<dbReference type="PANTHER" id="PTHR30081">
    <property type="entry name" value="PROTEIN-EXPORT MEMBRANE PROTEIN SEC"/>
    <property type="match status" value="1"/>
</dbReference>
<dbReference type="NCBIfam" id="TIGR01129">
    <property type="entry name" value="secD"/>
    <property type="match status" value="1"/>
</dbReference>
<evidence type="ECO:0000256" key="7">
    <source>
        <dbReference type="ARBA" id="ARBA00023010"/>
    </source>
</evidence>
<dbReference type="GO" id="GO:0065002">
    <property type="term" value="P:intracellular protein transmembrane transport"/>
    <property type="evidence" value="ECO:0007669"/>
    <property type="project" value="UniProtKB-UniRule"/>
</dbReference>
<protein>
    <recommendedName>
        <fullName evidence="9">Protein translocase subunit SecD</fullName>
    </recommendedName>
</protein>
<feature type="transmembrane region" description="Helical" evidence="9">
    <location>
        <begin position="465"/>
        <end position="485"/>
    </location>
</feature>
<organism evidence="13">
    <name type="scientific">candidate division WOR-3 bacterium</name>
    <dbReference type="NCBI Taxonomy" id="2052148"/>
    <lineage>
        <taxon>Bacteria</taxon>
        <taxon>Bacteria division WOR-3</taxon>
    </lineage>
</organism>
<dbReference type="HAMAP" id="MF_01463_B">
    <property type="entry name" value="SecD_B"/>
    <property type="match status" value="1"/>
</dbReference>
<dbReference type="Pfam" id="PF21760">
    <property type="entry name" value="SecD_1st"/>
    <property type="match status" value="1"/>
</dbReference>
<comment type="subcellular location">
    <subcellularLocation>
        <location evidence="1 9">Cell membrane</location>
        <topology evidence="1 9">Multi-pass membrane protein</topology>
    </subcellularLocation>
</comment>
<feature type="transmembrane region" description="Helical" evidence="9">
    <location>
        <begin position="437"/>
        <end position="459"/>
    </location>
</feature>
<name>A0A7V0Z3W6_UNCW3</name>
<proteinExistence type="inferred from homology"/>
<comment type="caution">
    <text evidence="13">The sequence shown here is derived from an EMBL/GenBank/DDBJ whole genome shotgun (WGS) entry which is preliminary data.</text>
</comment>
<dbReference type="Pfam" id="PF22599">
    <property type="entry name" value="SecDF_P1_head"/>
    <property type="match status" value="1"/>
</dbReference>
<keyword evidence="7 9" id="KW-0811">Translocation</keyword>
<dbReference type="InterPro" id="IPR054384">
    <property type="entry name" value="SecDF_P1_head"/>
</dbReference>
<dbReference type="Gene3D" id="3.30.70.3220">
    <property type="match status" value="1"/>
</dbReference>
<sequence>MRYIGLRMAIVIILIIVGLYTLYPSVKLYTAKELSKEEENSLLKRAIHLGLDLKGGMHLVLEIDTTGLKEKPADLRDRALEIVKNRIDEFGVYEPTIEKQGSSRILVQLPGVDRERALNIIRRVAHLEFKLVSDKTQDVIKNIDKYLSKGDTMGIQEPFSSYLFGVEGDLGFDVRDEDSLNALIAQAQGVIPQDLKFYFGPKEIYQGKEVKRLYLLKKEPELSGETIRDAQHRPYQGTELQYTGAWMVDIEFKREAARLFASVTGKNIGKRLAIVLDDVVQSAPFIRERIPQGKAVITGNFKAEEARDLAIVLRAGALPAPLKIIEERSVGPSLGKDSITRGIRASLIGSLFVVVFMLVYYSMTGLIANFALVLNVLLLIGALSAFGGTLTMPGIAGIALTIAMSVDANILIFERIREELRIGKTVRTAIDQGFSRAWLAIFDSNVTTIITGIVLYIFGTGPIRGFALTLIIGLIANLITAIFVTKAILDYFTYKFEVTKLRI</sequence>
<dbReference type="NCBIfam" id="TIGR00916">
    <property type="entry name" value="2A0604s01"/>
    <property type="match status" value="1"/>
</dbReference>
<dbReference type="InterPro" id="IPR055344">
    <property type="entry name" value="SecD_SecF_C_bact"/>
</dbReference>
<evidence type="ECO:0000256" key="9">
    <source>
        <dbReference type="HAMAP-Rule" id="MF_01463"/>
    </source>
</evidence>
<accession>A0A7V0Z3W6</accession>
<dbReference type="PANTHER" id="PTHR30081:SF1">
    <property type="entry name" value="PROTEIN TRANSLOCASE SUBUNIT SECD"/>
    <property type="match status" value="1"/>
</dbReference>
<comment type="caution">
    <text evidence="9">Lacks conserved residue(s) required for the propagation of feature annotation.</text>
</comment>